<dbReference type="Pfam" id="PF06097">
    <property type="entry name" value="DUF945"/>
    <property type="match status" value="1"/>
</dbReference>
<gene>
    <name evidence="2" type="ORF">CC99x_002355</name>
    <name evidence="1" type="ORF">CC99x_02405</name>
</gene>
<dbReference type="EMBL" id="LKHV01000018">
    <property type="protein sequence ID" value="KRG17335.1"/>
    <property type="molecule type" value="Genomic_DNA"/>
</dbReference>
<evidence type="ECO:0000313" key="2">
    <source>
        <dbReference type="EMBL" id="MCS5707741.1"/>
    </source>
</evidence>
<dbReference type="OrthoDB" id="6222832at2"/>
<dbReference type="RefSeq" id="WP_057625494.1">
    <property type="nucleotide sequence ID" value="NZ_LKHV02000001.1"/>
</dbReference>
<evidence type="ECO:0000313" key="1">
    <source>
        <dbReference type="EMBL" id="KRG17335.1"/>
    </source>
</evidence>
<name>A0A0Q9YKW8_9GAMM</name>
<dbReference type="AlphaFoldDB" id="A0A0Q9YKW8"/>
<reference evidence="2" key="2">
    <citation type="journal article" date="2016" name="Genome Announc.">
        <title>Draft Genome Sequences of Two Novel Amoeba-Resistant Intranuclear Bacteria, 'Candidatus Berkiella cookevillensis' and 'Candidatus Berkiella aquae'.</title>
        <authorList>
            <person name="Mehari Y.T."/>
            <person name="Arivett B.A."/>
            <person name="Farone A.L."/>
            <person name="Gunderson J.H."/>
            <person name="Farone M.B."/>
        </authorList>
    </citation>
    <scope>NUCLEOTIDE SEQUENCE</scope>
    <source>
        <strain evidence="2">CC99</strain>
    </source>
</reference>
<reference evidence="2" key="3">
    <citation type="submission" date="2021-06" db="EMBL/GenBank/DDBJ databases">
        <title>Genomic Description and Analysis of Intracellular Bacteria, Candidatus Berkiella cookevillensis and Candidatus Berkiella aquae.</title>
        <authorList>
            <person name="Kidane D.T."/>
            <person name="Mehari Y.T."/>
            <person name="Rice F.C."/>
            <person name="Arivett B.A."/>
            <person name="Farone A.L."/>
            <person name="Berk S.G."/>
            <person name="Farone M.B."/>
        </authorList>
    </citation>
    <scope>NUCLEOTIDE SEQUENCE</scope>
    <source>
        <strain evidence="2">CC99</strain>
    </source>
</reference>
<sequence length="394" mass="44432">MKRKLFLYGLLVAVLVVGIPYFTGQMVKYRFHTFAQALSHPEHGVVTVLDYKSGWRKSYAKTRITLTNGMLKAFLDELGEESSKAPENFAMNRPLKIVLEHEIEHGPFVQKAKGNWKDWLFVQALIQSKLHLSEEAKALLEQEIGEKDFISVTTEISMDNDIHLSLQSKPISVTENNAEHTIWQGVEGIWHFTDDLKTMTGKMTIPGFYLETAGKEYWVEDLLLTYDSKHLSEVNATGNPIIKEDNKLFINKITARSKNQHMLILHSVAAENKSDQKTYNQFSLKVALLELDAHEYGALQLNASLQNSHIQHFTAKGAFQGSSVLLAQLAQYYSSAVSADSTLESVANTENHDHKLNHSIAALIEEAFRNKIIVDQDNNATLPFEFVDGQSVLK</sequence>
<dbReference type="InterPro" id="IPR010352">
    <property type="entry name" value="DUF945"/>
</dbReference>
<organism evidence="1">
    <name type="scientific">Candidatus Berkiella cookevillensis</name>
    <dbReference type="NCBI Taxonomy" id="437022"/>
    <lineage>
        <taxon>Bacteria</taxon>
        <taxon>Pseudomonadati</taxon>
        <taxon>Pseudomonadota</taxon>
        <taxon>Gammaproteobacteria</taxon>
        <taxon>Candidatus Berkiellales</taxon>
        <taxon>Candidatus Berkiellaceae</taxon>
        <taxon>Candidatus Berkiella</taxon>
    </lineage>
</organism>
<accession>A0A0Q9YKW8</accession>
<protein>
    <submittedName>
        <fullName evidence="2">YdgA family protein</fullName>
    </submittedName>
</protein>
<keyword evidence="3" id="KW-1185">Reference proteome</keyword>
<proteinExistence type="predicted"/>
<comment type="caution">
    <text evidence="1">The sequence shown here is derived from an EMBL/GenBank/DDBJ whole genome shotgun (WGS) entry which is preliminary data.</text>
</comment>
<reference evidence="1" key="1">
    <citation type="submission" date="2015-09" db="EMBL/GenBank/DDBJ databases">
        <title>Draft Genome Sequences of Two Novel Amoeba-resistant Intranuclear Bacteria, Candidatus Berkiella cookevillensis and Candidatus Berkiella aquae.</title>
        <authorList>
            <person name="Mehari Y.T."/>
            <person name="Arivett B.A."/>
            <person name="Farone A.L."/>
            <person name="Gunderson J.H."/>
            <person name="Farone M.B."/>
        </authorList>
    </citation>
    <scope>NUCLEOTIDE SEQUENCE [LARGE SCALE GENOMIC DNA]</scope>
    <source>
        <strain evidence="1">CC99</strain>
    </source>
</reference>
<dbReference type="Proteomes" id="UP000051494">
    <property type="component" value="Unassembled WGS sequence"/>
</dbReference>
<dbReference type="EMBL" id="LKHV02000001">
    <property type="protein sequence ID" value="MCS5707741.1"/>
    <property type="molecule type" value="Genomic_DNA"/>
</dbReference>
<evidence type="ECO:0000313" key="3">
    <source>
        <dbReference type="Proteomes" id="UP000051494"/>
    </source>
</evidence>